<dbReference type="InterPro" id="IPR025832">
    <property type="entry name" value="GxGYxYP_C"/>
</dbReference>
<dbReference type="RefSeq" id="WP_197231608.1">
    <property type="nucleotide sequence ID" value="NZ_SJPV01000011.1"/>
</dbReference>
<evidence type="ECO:0000259" key="1">
    <source>
        <dbReference type="Pfam" id="PF14323"/>
    </source>
</evidence>
<evidence type="ECO:0000313" key="3">
    <source>
        <dbReference type="EMBL" id="TWU32873.1"/>
    </source>
</evidence>
<name>A0A5C6D6Q8_9BACT</name>
<feature type="domain" description="GxGYxYP putative glycoside hydrolase second N-terminal" evidence="2">
    <location>
        <begin position="123"/>
        <end position="199"/>
    </location>
</feature>
<reference evidence="3 4" key="1">
    <citation type="submission" date="2019-02" db="EMBL/GenBank/DDBJ databases">
        <title>Deep-cultivation of Planctomycetes and their phenomic and genomic characterization uncovers novel biology.</title>
        <authorList>
            <person name="Wiegand S."/>
            <person name="Jogler M."/>
            <person name="Boedeker C."/>
            <person name="Pinto D."/>
            <person name="Vollmers J."/>
            <person name="Rivas-Marin E."/>
            <person name="Kohn T."/>
            <person name="Peeters S.H."/>
            <person name="Heuer A."/>
            <person name="Rast P."/>
            <person name="Oberbeckmann S."/>
            <person name="Bunk B."/>
            <person name="Jeske O."/>
            <person name="Meyerdierks A."/>
            <person name="Storesund J.E."/>
            <person name="Kallscheuer N."/>
            <person name="Luecker S."/>
            <person name="Lage O.M."/>
            <person name="Pohl T."/>
            <person name="Merkel B.J."/>
            <person name="Hornburger P."/>
            <person name="Mueller R.-W."/>
            <person name="Bruemmer F."/>
            <person name="Labrenz M."/>
            <person name="Spormann A.M."/>
            <person name="Op Den Camp H."/>
            <person name="Overmann J."/>
            <person name="Amann R."/>
            <person name="Jetten M.S.M."/>
            <person name="Mascher T."/>
            <person name="Medema M.H."/>
            <person name="Devos D.P."/>
            <person name="Kaster A.-K."/>
            <person name="Ovreas L."/>
            <person name="Rohde M."/>
            <person name="Galperin M.Y."/>
            <person name="Jogler C."/>
        </authorList>
    </citation>
    <scope>NUCLEOTIDE SEQUENCE [LARGE SCALE GENOMIC DNA]</scope>
    <source>
        <strain evidence="3 4">Poly41</strain>
    </source>
</reference>
<dbReference type="AlphaFoldDB" id="A0A5C6D6Q8"/>
<dbReference type="InterPro" id="IPR048310">
    <property type="entry name" value="GxGYxYP_N_2nd"/>
</dbReference>
<dbReference type="Pfam" id="PF14323">
    <property type="entry name" value="GxGYxYP_C"/>
    <property type="match status" value="1"/>
</dbReference>
<keyword evidence="4" id="KW-1185">Reference proteome</keyword>
<comment type="caution">
    <text evidence="3">The sequence shown here is derived from an EMBL/GenBank/DDBJ whole genome shotgun (WGS) entry which is preliminary data.</text>
</comment>
<evidence type="ECO:0000313" key="4">
    <source>
        <dbReference type="Proteomes" id="UP000319143"/>
    </source>
</evidence>
<dbReference type="Proteomes" id="UP000319143">
    <property type="component" value="Unassembled WGS sequence"/>
</dbReference>
<dbReference type="PANTHER" id="PTHR37321:SF1">
    <property type="entry name" value="EXPORTED PROTEIN"/>
    <property type="match status" value="1"/>
</dbReference>
<dbReference type="PANTHER" id="PTHR37321">
    <property type="entry name" value="EXPORTED PROTEIN-RELATED"/>
    <property type="match status" value="1"/>
</dbReference>
<accession>A0A5C6D6Q8</accession>
<sequence length="616" mass="68318">MTQPKTTVTSLFLSLMIVGVAIAKDRSPQSVHLFDAKSLRGLDLSQTENANRVWDTLHAFAALQGIVNRDEPRLYLSYCREFGVDTDRFWLNWLRHDDGWLGNRSVVAIDSLAKAVETFRSQIDGVVVYDPAVPATSNVASTAAGCEKLIPVRFSRDPDSLYVQLTTTLGLPVKLWLIHPDGSSMFASKAEAYRWAIREFIESGKCDPLFSAYYVDAFWLTRPSQATRDMHTLTNHDYFVSHRAFFFDLSPWGDEAPVDEPSQPMGLDKQVLIEVLSALQLAAPKSILKIGGFPPWPFKYTTHGGAGKHGGVPTEWEFTRLISQYNAYHEADAAAPGAMANASFFAHYPLRESYPQPNARPTARDWQRAGYIGDDGKVAAKLFVGHYVGDYDSPAWLYKAVPAFFSDPQRGQVPLAWAFDPNLSDRAPQAMVYAYQHATHNDFFVAGDSGAGYLNPRALSQRPDSMLPSGLAFWRDHNRTFFKRWGMTITGFVLDGAAGGSTELEFQAYRDFSPDGCGCHHGWPAPPTIISGVPVCPHRDLPSSAADAAALIAAEANKVNKGPRFLWGRSILKPPSWYAEVSKRVEDDYPEADVEVVDPYTFFGLAKRDAESRSAP</sequence>
<evidence type="ECO:0000259" key="2">
    <source>
        <dbReference type="Pfam" id="PF20957"/>
    </source>
</evidence>
<proteinExistence type="predicted"/>
<dbReference type="EMBL" id="SJPV01000011">
    <property type="protein sequence ID" value="TWU32873.1"/>
    <property type="molecule type" value="Genomic_DNA"/>
</dbReference>
<dbReference type="Gene3D" id="3.20.20.490">
    <property type="entry name" value="GxGYxYP glycoside hydrolase, C-terminal domain"/>
    <property type="match status" value="1"/>
</dbReference>
<feature type="domain" description="GxGYxYP putative glycoside hydrolase C-terminal" evidence="1">
    <location>
        <begin position="381"/>
        <end position="504"/>
    </location>
</feature>
<evidence type="ECO:0008006" key="5">
    <source>
        <dbReference type="Google" id="ProtNLM"/>
    </source>
</evidence>
<dbReference type="Pfam" id="PF20957">
    <property type="entry name" value="GxGYxYP_N_2nd"/>
    <property type="match status" value="1"/>
</dbReference>
<protein>
    <recommendedName>
        <fullName evidence="5">GxGYxYP putative glycoside hydrolase N-terminal domain-containing protein</fullName>
    </recommendedName>
</protein>
<gene>
    <name evidence="3" type="ORF">Poly41_52500</name>
</gene>
<organism evidence="3 4">
    <name type="scientific">Novipirellula artificiosorum</name>
    <dbReference type="NCBI Taxonomy" id="2528016"/>
    <lineage>
        <taxon>Bacteria</taxon>
        <taxon>Pseudomonadati</taxon>
        <taxon>Planctomycetota</taxon>
        <taxon>Planctomycetia</taxon>
        <taxon>Pirellulales</taxon>
        <taxon>Pirellulaceae</taxon>
        <taxon>Novipirellula</taxon>
    </lineage>
</organism>
<dbReference type="InterPro" id="IPR038410">
    <property type="entry name" value="GxGYxYP_C_sf"/>
</dbReference>